<evidence type="ECO:0000313" key="1">
    <source>
        <dbReference type="EMBL" id="AVI51835.1"/>
    </source>
</evidence>
<dbReference type="EMBL" id="CP027062">
    <property type="protein sequence ID" value="AVI51835.1"/>
    <property type="molecule type" value="Genomic_DNA"/>
</dbReference>
<dbReference type="OrthoDB" id="663527at2"/>
<evidence type="ECO:0000313" key="2">
    <source>
        <dbReference type="Proteomes" id="UP000238442"/>
    </source>
</evidence>
<accession>A0A2S0HYW8</accession>
<gene>
    <name evidence="1" type="ORF">C5O00_11940</name>
</gene>
<dbReference type="AlphaFoldDB" id="A0A2S0HYW8"/>
<protein>
    <submittedName>
        <fullName evidence="1">Uncharacterized protein</fullName>
    </submittedName>
</protein>
<name>A0A2S0HYW8_9FLAO</name>
<keyword evidence="2" id="KW-1185">Reference proteome</keyword>
<proteinExistence type="predicted"/>
<reference evidence="1 2" key="1">
    <citation type="submission" date="2018-02" db="EMBL/GenBank/DDBJ databases">
        <title>Genomic analysis of the strain RR4-38 isolated from a seawater recirculating aquaculture system.</title>
        <authorList>
            <person name="Kim Y.-S."/>
            <person name="Jang Y.H."/>
            <person name="Kim K.-H."/>
        </authorList>
    </citation>
    <scope>NUCLEOTIDE SEQUENCE [LARGE SCALE GENOMIC DNA]</scope>
    <source>
        <strain evidence="1 2">RR4-38</strain>
    </source>
</reference>
<dbReference type="PROSITE" id="PS51257">
    <property type="entry name" value="PROKAR_LIPOPROTEIN"/>
    <property type="match status" value="1"/>
</dbReference>
<dbReference type="Proteomes" id="UP000238442">
    <property type="component" value="Chromosome"/>
</dbReference>
<dbReference type="KEGG" id="aue:C5O00_11940"/>
<organism evidence="1 2">
    <name type="scientific">Pukyongia salina</name>
    <dbReference type="NCBI Taxonomy" id="2094025"/>
    <lineage>
        <taxon>Bacteria</taxon>
        <taxon>Pseudomonadati</taxon>
        <taxon>Bacteroidota</taxon>
        <taxon>Flavobacteriia</taxon>
        <taxon>Flavobacteriales</taxon>
        <taxon>Flavobacteriaceae</taxon>
        <taxon>Pukyongia</taxon>
    </lineage>
</organism>
<dbReference type="RefSeq" id="WP_105217075.1">
    <property type="nucleotide sequence ID" value="NZ_CP027062.1"/>
</dbReference>
<sequence>MTQRILLFTFVLISFLGCTRDDICEEGTATTPLLIITFNDIANPSERKSVTNLSVETADLEGTEVIAAVTTDSIALPLRNTGNLTRYRFNSGVGTTTPNTDIISFNYTTEDIYINRACAFKTVYHDLSVFVVNEGTANWIIQVEIETTDVIDETETHITVLH</sequence>
<dbReference type="InterPro" id="IPR045607">
    <property type="entry name" value="DUF6452"/>
</dbReference>
<dbReference type="Pfam" id="PF20050">
    <property type="entry name" value="DUF6452"/>
    <property type="match status" value="1"/>
</dbReference>